<dbReference type="NCBIfam" id="TIGR00005">
    <property type="entry name" value="rluA_subfam"/>
    <property type="match status" value="1"/>
</dbReference>
<dbReference type="AlphaFoldDB" id="A0A417YM55"/>
<dbReference type="GO" id="GO:0140098">
    <property type="term" value="F:catalytic activity, acting on RNA"/>
    <property type="evidence" value="ECO:0007669"/>
    <property type="project" value="UniProtKB-ARBA"/>
</dbReference>
<evidence type="ECO:0000256" key="3">
    <source>
        <dbReference type="ARBA" id="ARBA00023235"/>
    </source>
</evidence>
<dbReference type="PANTHER" id="PTHR21600:SF35">
    <property type="entry name" value="PSEUDOURIDINE SYNTHASE"/>
    <property type="match status" value="1"/>
</dbReference>
<comment type="caution">
    <text evidence="7">The sequence shown here is derived from an EMBL/GenBank/DDBJ whole genome shotgun (WGS) entry which is preliminary data.</text>
</comment>
<dbReference type="EC" id="5.4.99.-" evidence="5"/>
<dbReference type="InterPro" id="IPR006225">
    <property type="entry name" value="PsdUridine_synth_RluC/D"/>
</dbReference>
<dbReference type="Pfam" id="PF00849">
    <property type="entry name" value="PseudoU_synth_2"/>
    <property type="match status" value="1"/>
</dbReference>
<evidence type="ECO:0000256" key="1">
    <source>
        <dbReference type="ARBA" id="ARBA00000073"/>
    </source>
</evidence>
<evidence type="ECO:0000313" key="7">
    <source>
        <dbReference type="EMBL" id="RHW34452.1"/>
    </source>
</evidence>
<protein>
    <recommendedName>
        <fullName evidence="5">Pseudouridine synthase</fullName>
        <ecNumber evidence="5">5.4.99.-</ecNumber>
    </recommendedName>
</protein>
<dbReference type="OrthoDB" id="9807829at2"/>
<organism evidence="7 8">
    <name type="scientific">Oceanobacillus profundus</name>
    <dbReference type="NCBI Taxonomy" id="372463"/>
    <lineage>
        <taxon>Bacteria</taxon>
        <taxon>Bacillati</taxon>
        <taxon>Bacillota</taxon>
        <taxon>Bacilli</taxon>
        <taxon>Bacillales</taxon>
        <taxon>Bacillaceae</taxon>
        <taxon>Oceanobacillus</taxon>
    </lineage>
</organism>
<dbReference type="FunFam" id="3.30.2350.10:FF:000005">
    <property type="entry name" value="Pseudouridine synthase"/>
    <property type="match status" value="1"/>
</dbReference>
<evidence type="ECO:0000256" key="2">
    <source>
        <dbReference type="ARBA" id="ARBA00010876"/>
    </source>
</evidence>
<name>A0A417YM55_9BACI</name>
<proteinExistence type="inferred from homology"/>
<dbReference type="InterPro" id="IPR006224">
    <property type="entry name" value="PsdUridine_synth_RluA-like_CS"/>
</dbReference>
<dbReference type="EMBL" id="QWEH01000002">
    <property type="protein sequence ID" value="RHW34452.1"/>
    <property type="molecule type" value="Genomic_DNA"/>
</dbReference>
<dbReference type="PROSITE" id="PS01129">
    <property type="entry name" value="PSI_RLU"/>
    <property type="match status" value="1"/>
</dbReference>
<accession>A0A417YM55</accession>
<comment type="function">
    <text evidence="5">Responsible for synthesis of pseudouridine from uracil.</text>
</comment>
<dbReference type="GO" id="GO:0009982">
    <property type="term" value="F:pseudouridine synthase activity"/>
    <property type="evidence" value="ECO:0007669"/>
    <property type="project" value="InterPro"/>
</dbReference>
<dbReference type="InterPro" id="IPR006145">
    <property type="entry name" value="PsdUridine_synth_RsuA/RluA"/>
</dbReference>
<dbReference type="PANTHER" id="PTHR21600">
    <property type="entry name" value="MITOCHONDRIAL RNA PSEUDOURIDINE SYNTHASE"/>
    <property type="match status" value="1"/>
</dbReference>
<dbReference type="Proteomes" id="UP000285456">
    <property type="component" value="Unassembled WGS sequence"/>
</dbReference>
<dbReference type="InterPro" id="IPR020103">
    <property type="entry name" value="PsdUridine_synth_cat_dom_sf"/>
</dbReference>
<comment type="catalytic activity">
    <reaction evidence="1 5">
        <text>a uridine in RNA = a pseudouridine in RNA</text>
        <dbReference type="Rhea" id="RHEA:48348"/>
        <dbReference type="Rhea" id="RHEA-COMP:12068"/>
        <dbReference type="Rhea" id="RHEA-COMP:12069"/>
        <dbReference type="ChEBI" id="CHEBI:65314"/>
        <dbReference type="ChEBI" id="CHEBI:65315"/>
    </reaction>
</comment>
<dbReference type="RefSeq" id="WP_118888749.1">
    <property type="nucleotide sequence ID" value="NZ_PHUT01000002.1"/>
</dbReference>
<evidence type="ECO:0000259" key="6">
    <source>
        <dbReference type="Pfam" id="PF00849"/>
    </source>
</evidence>
<dbReference type="CDD" id="cd02869">
    <property type="entry name" value="PseudoU_synth_RluA_like"/>
    <property type="match status" value="1"/>
</dbReference>
<keyword evidence="8" id="KW-1185">Reference proteome</keyword>
<dbReference type="SUPFAM" id="SSF55120">
    <property type="entry name" value="Pseudouridine synthase"/>
    <property type="match status" value="1"/>
</dbReference>
<dbReference type="GO" id="GO:0003723">
    <property type="term" value="F:RNA binding"/>
    <property type="evidence" value="ECO:0007669"/>
    <property type="project" value="InterPro"/>
</dbReference>
<feature type="active site" evidence="4">
    <location>
        <position position="132"/>
    </location>
</feature>
<gene>
    <name evidence="7" type="ORF">D1B32_04610</name>
</gene>
<keyword evidence="3 5" id="KW-0413">Isomerase</keyword>
<feature type="domain" description="Pseudouridine synthase RsuA/RluA-like" evidence="6">
    <location>
        <begin position="86"/>
        <end position="236"/>
    </location>
</feature>
<evidence type="ECO:0000313" key="8">
    <source>
        <dbReference type="Proteomes" id="UP000285456"/>
    </source>
</evidence>
<evidence type="ECO:0000256" key="5">
    <source>
        <dbReference type="RuleBase" id="RU362028"/>
    </source>
</evidence>
<dbReference type="GO" id="GO:0000455">
    <property type="term" value="P:enzyme-directed rRNA pseudouridine synthesis"/>
    <property type="evidence" value="ECO:0007669"/>
    <property type="project" value="TreeGrafter"/>
</dbReference>
<evidence type="ECO:0000256" key="4">
    <source>
        <dbReference type="PIRSR" id="PIRSR606225-1"/>
    </source>
</evidence>
<sequence>MNWVIEKKYAGLTIREYLQGIHGFSRRIIIAIKQEGKLLVNDLERTVRYVLAEGDVLEIHFPAEKVSDNLQPENINLNIAYEDQAVIVIDKPAGMATMPSKNHPSGTMANGLIGYYRRNNRMFTLHVVTRLDRDTSGLVLVAKDRYSHSLLAKAQQSNKVKRTYIAFVEGILEAEKGTIDAPIARKPDSIIERTIHESGKPAITHYKKRSEIENRTMVEIELETGRTHQIRVHFSHCGHPLVGDDLYGGSLQILNRQALHCNELSFEHPITRENIKVQSKLPEDLQKLLN</sequence>
<reference evidence="7 8" key="1">
    <citation type="journal article" date="2007" name="Int. J. Syst. Evol. Microbiol.">
        <title>Oceanobacillus profundus sp. nov., isolated from a deep-sea sediment core.</title>
        <authorList>
            <person name="Kim Y.G."/>
            <person name="Choi D.H."/>
            <person name="Hyun S."/>
            <person name="Cho B.C."/>
        </authorList>
    </citation>
    <scope>NUCLEOTIDE SEQUENCE [LARGE SCALE GENOMIC DNA]</scope>
    <source>
        <strain evidence="7 8">DSM 18246</strain>
    </source>
</reference>
<dbReference type="Gene3D" id="3.30.2350.10">
    <property type="entry name" value="Pseudouridine synthase"/>
    <property type="match status" value="1"/>
</dbReference>
<comment type="similarity">
    <text evidence="2 5">Belongs to the pseudouridine synthase RluA family.</text>
</comment>
<dbReference type="InterPro" id="IPR050188">
    <property type="entry name" value="RluA_PseudoU_synthase"/>
</dbReference>